<keyword evidence="2" id="KW-1185">Reference proteome</keyword>
<dbReference type="EMBL" id="FUXC01000017">
    <property type="protein sequence ID" value="SKA07019.1"/>
    <property type="molecule type" value="Genomic_DNA"/>
</dbReference>
<dbReference type="STRING" id="225004.SAMN02745152_02112"/>
<proteinExistence type="predicted"/>
<reference evidence="1 2" key="1">
    <citation type="submission" date="2017-02" db="EMBL/GenBank/DDBJ databases">
        <authorList>
            <person name="Peterson S.W."/>
        </authorList>
    </citation>
    <scope>NUCLEOTIDE SEQUENCE [LARGE SCALE GENOMIC DNA]</scope>
    <source>
        <strain evidence="1 2">ATCC BAA-909</strain>
    </source>
</reference>
<dbReference type="AlphaFoldDB" id="A0A1T4QTB6"/>
<gene>
    <name evidence="1" type="ORF">SAMN02745152_02112</name>
</gene>
<organism evidence="1 2">
    <name type="scientific">Treponema berlinense</name>
    <dbReference type="NCBI Taxonomy" id="225004"/>
    <lineage>
        <taxon>Bacteria</taxon>
        <taxon>Pseudomonadati</taxon>
        <taxon>Spirochaetota</taxon>
        <taxon>Spirochaetia</taxon>
        <taxon>Spirochaetales</taxon>
        <taxon>Treponemataceae</taxon>
        <taxon>Treponema</taxon>
    </lineage>
</organism>
<dbReference type="Proteomes" id="UP000190395">
    <property type="component" value="Unassembled WGS sequence"/>
</dbReference>
<accession>A0A1T4QTB6</accession>
<evidence type="ECO:0000313" key="1">
    <source>
        <dbReference type="EMBL" id="SKA07019.1"/>
    </source>
</evidence>
<dbReference type="GeneID" id="303368324"/>
<sequence length="314" mass="37614">MDSAIERTSKRAEGIDTISIEFFPNYVNEKLWFKKRQVFLGVSLEIRESKYKKYYLCHIQAEALNCNILWNVIWTVKSLCLRSFLIINRENDSLFHYILKNRHSIFRLAELDFYFDFPRNALQLPSEEITGERRFATTVYSKDHKKRKSLWIMYDRISDLLYRNQLPKAFVKNLLFPTRIEVRLCRANCAYIHLDNIKGDFYQIFSRYQTYIAKTWRKHGFIFGEIPIIEQHPFFNTILFLSSTNKPLHITGLEKTPRPLNKITEKELFNFSDSVNDSSEAKDDIYDELYKDFEKYKVDNIEMIHKHCIYSVSK</sequence>
<dbReference type="OrthoDB" id="9819271at2"/>
<dbReference type="RefSeq" id="WP_078931844.1">
    <property type="nucleotide sequence ID" value="NZ_FUXC01000017.1"/>
</dbReference>
<evidence type="ECO:0000313" key="2">
    <source>
        <dbReference type="Proteomes" id="UP000190395"/>
    </source>
</evidence>
<protein>
    <submittedName>
        <fullName evidence="1">Uncharacterized protein</fullName>
    </submittedName>
</protein>
<name>A0A1T4QTB6_9SPIR</name>